<proteinExistence type="predicted"/>
<keyword evidence="1" id="KW-1133">Transmembrane helix</keyword>
<dbReference type="PROSITE" id="PS50096">
    <property type="entry name" value="IQ"/>
    <property type="match status" value="1"/>
</dbReference>
<keyword evidence="1" id="KW-0472">Membrane</keyword>
<dbReference type="Gene3D" id="1.20.1280.50">
    <property type="match status" value="1"/>
</dbReference>
<feature type="domain" description="F-box" evidence="2">
    <location>
        <begin position="13"/>
        <end position="46"/>
    </location>
</feature>
<accession>A0A451BRV2</accession>
<name>A0A451BRV2_9GAMM</name>
<dbReference type="Pfam" id="PF12937">
    <property type="entry name" value="F-box-like"/>
    <property type="match status" value="1"/>
</dbReference>
<protein>
    <recommendedName>
        <fullName evidence="2">F-box domain-containing protein</fullName>
    </recommendedName>
</protein>
<evidence type="ECO:0000259" key="2">
    <source>
        <dbReference type="Pfam" id="PF12937"/>
    </source>
</evidence>
<evidence type="ECO:0000256" key="1">
    <source>
        <dbReference type="SAM" id="Phobius"/>
    </source>
</evidence>
<sequence>MVKMEHIWKKQNLSLEILKFLQPEELARLSSVNKRFKDLTGKNLLWDVFIDHVYLPTYHHQTEQFHREHIGTIDLSMTVIDIGCLSIKRAGKEEWEGVSKEIYKFIFVTTKVERLKNQRYINGKIDRIRNDKGLRKIMEQTTTKSTPYYTPYQSLPNSPQNGLQEIEPLKQEKIKEIGSNILEQATQQAITQSCKEYQSPEKLRHVIKIQAFIRGDQCRKSLIRQWRTNQFPVPKKRPPKFFIIKEWDTKQENGAFLKIKRGLQQPKNERISQKKEGRINDTSCTDIFKVEAVKIISAIALFFFCIFCMAIYQKYSPDIRRLVHRVKPLQPFAV</sequence>
<dbReference type="InterPro" id="IPR036047">
    <property type="entry name" value="F-box-like_dom_sf"/>
</dbReference>
<keyword evidence="1" id="KW-0812">Transmembrane</keyword>
<dbReference type="EMBL" id="CAADFR010000235">
    <property type="protein sequence ID" value="VFK45549.1"/>
    <property type="molecule type" value="Genomic_DNA"/>
</dbReference>
<gene>
    <name evidence="4" type="ORF">BECKSD772D_GA0070982_11874</name>
    <name evidence="3" type="ORF">BECKSD772F_GA0070984_12354</name>
</gene>
<dbReference type="SUPFAM" id="SSF81383">
    <property type="entry name" value="F-box domain"/>
    <property type="match status" value="1"/>
</dbReference>
<dbReference type="InterPro" id="IPR001810">
    <property type="entry name" value="F-box_dom"/>
</dbReference>
<organism evidence="4">
    <name type="scientific">Candidatus Kentrum sp. SD</name>
    <dbReference type="NCBI Taxonomy" id="2126332"/>
    <lineage>
        <taxon>Bacteria</taxon>
        <taxon>Pseudomonadati</taxon>
        <taxon>Pseudomonadota</taxon>
        <taxon>Gammaproteobacteria</taxon>
        <taxon>Candidatus Kentrum</taxon>
    </lineage>
</organism>
<feature type="transmembrane region" description="Helical" evidence="1">
    <location>
        <begin position="292"/>
        <end position="312"/>
    </location>
</feature>
<reference evidence="4" key="1">
    <citation type="submission" date="2019-02" db="EMBL/GenBank/DDBJ databases">
        <authorList>
            <person name="Gruber-Vodicka R. H."/>
            <person name="Seah K. B. B."/>
        </authorList>
    </citation>
    <scope>NUCLEOTIDE SEQUENCE</scope>
    <source>
        <strain evidence="4">BECK_S127</strain>
        <strain evidence="3">BECK_S1321</strain>
    </source>
</reference>
<evidence type="ECO:0000313" key="3">
    <source>
        <dbReference type="EMBL" id="VFK45549.1"/>
    </source>
</evidence>
<evidence type="ECO:0000313" key="4">
    <source>
        <dbReference type="EMBL" id="VFK80967.1"/>
    </source>
</evidence>
<dbReference type="AlphaFoldDB" id="A0A451BRV2"/>
<dbReference type="EMBL" id="CAADHB010000187">
    <property type="protein sequence ID" value="VFK80967.1"/>
    <property type="molecule type" value="Genomic_DNA"/>
</dbReference>